<dbReference type="InterPro" id="IPR013954">
    <property type="entry name" value="PNK3P"/>
</dbReference>
<evidence type="ECO:0000256" key="4">
    <source>
        <dbReference type="ARBA" id="ARBA00022833"/>
    </source>
</evidence>
<evidence type="ECO:0000256" key="5">
    <source>
        <dbReference type="ARBA" id="ARBA00023242"/>
    </source>
</evidence>
<evidence type="ECO:0000256" key="3">
    <source>
        <dbReference type="ARBA" id="ARBA00022771"/>
    </source>
</evidence>
<evidence type="ECO:0000256" key="2">
    <source>
        <dbReference type="ARBA" id="ARBA00022723"/>
    </source>
</evidence>
<feature type="region of interest" description="Disordered" evidence="6">
    <location>
        <begin position="114"/>
        <end position="133"/>
    </location>
</feature>
<dbReference type="SMART" id="SM01336">
    <property type="entry name" value="zf-PARP"/>
    <property type="match status" value="1"/>
</dbReference>
<gene>
    <name evidence="8" type="ORF">ERUC_LOCUS24013</name>
</gene>
<dbReference type="InterPro" id="IPR001510">
    <property type="entry name" value="Znf_PARP"/>
</dbReference>
<keyword evidence="9" id="KW-1185">Reference proteome</keyword>
<feature type="domain" description="PARP-type" evidence="7">
    <location>
        <begin position="12"/>
        <end position="90"/>
    </location>
</feature>
<evidence type="ECO:0000313" key="8">
    <source>
        <dbReference type="EMBL" id="CAH8358257.1"/>
    </source>
</evidence>
<evidence type="ECO:0000259" key="7">
    <source>
        <dbReference type="PROSITE" id="PS50064"/>
    </source>
</evidence>
<dbReference type="SUPFAM" id="SSF56784">
    <property type="entry name" value="HAD-like"/>
    <property type="match status" value="1"/>
</dbReference>
<reference evidence="8 9" key="1">
    <citation type="submission" date="2022-03" db="EMBL/GenBank/DDBJ databases">
        <authorList>
            <person name="Macdonald S."/>
            <person name="Ahmed S."/>
            <person name="Newling K."/>
        </authorList>
    </citation>
    <scope>NUCLEOTIDE SEQUENCE [LARGE SCALE GENOMIC DNA]</scope>
</reference>
<dbReference type="InterPro" id="IPR036412">
    <property type="entry name" value="HAD-like_sf"/>
</dbReference>
<sequence>MTNKILPEKMPIVAEYANSNRSSCKSCSNSIASKNLRVCLISKGPGGFDMTSWHHFDCFPTDSESIASVDDIKCLSALESGDQDALKELVLRFENKLTEETNKRKHSQVVGEMVEEDELQTNTSQPTTRKPKLQSTSLVVAEAEISLSASDVKDKYRDASLLPKWKVFETVIFLERFFNVTDYVFPERAITQCFCSSHSAFNVGADAWSLMYPSIPEKLQSLHSQGYKLAIFTNESKIGGRIKDKLLLTRKLDVSTVLSSAWRSPFR</sequence>
<comment type="caution">
    <text evidence="8">The sequence shown here is derived from an EMBL/GenBank/DDBJ whole genome shotgun (WGS) entry which is preliminary data.</text>
</comment>
<keyword evidence="4" id="KW-0862">Zinc</keyword>
<dbReference type="PANTHER" id="PTHR12083">
    <property type="entry name" value="BIFUNCTIONAL POLYNUCLEOTIDE PHOSPHATASE/KINASE"/>
    <property type="match status" value="1"/>
</dbReference>
<evidence type="ECO:0000256" key="1">
    <source>
        <dbReference type="ARBA" id="ARBA00004123"/>
    </source>
</evidence>
<dbReference type="PROSITE" id="PS50064">
    <property type="entry name" value="ZF_PARP_2"/>
    <property type="match status" value="1"/>
</dbReference>
<comment type="subcellular location">
    <subcellularLocation>
        <location evidence="1">Nucleus</location>
    </subcellularLocation>
</comment>
<evidence type="ECO:0000313" key="9">
    <source>
        <dbReference type="Proteomes" id="UP001642260"/>
    </source>
</evidence>
<keyword evidence="3" id="KW-0863">Zinc-finger</keyword>
<proteinExistence type="predicted"/>
<dbReference type="GO" id="GO:0008270">
    <property type="term" value="F:zinc ion binding"/>
    <property type="evidence" value="ECO:0007669"/>
    <property type="project" value="UniProtKB-KW"/>
</dbReference>
<protein>
    <recommendedName>
        <fullName evidence="7">PARP-type domain-containing protein</fullName>
    </recommendedName>
</protein>
<accession>A0ABC8KRI0</accession>
<dbReference type="SUPFAM" id="SSF57716">
    <property type="entry name" value="Glucocorticoid receptor-like (DNA-binding domain)"/>
    <property type="match status" value="1"/>
</dbReference>
<name>A0ABC8KRI0_ERUVS</name>
<dbReference type="Proteomes" id="UP001642260">
    <property type="component" value="Unassembled WGS sequence"/>
</dbReference>
<dbReference type="PANTHER" id="PTHR12083:SF9">
    <property type="entry name" value="BIFUNCTIONAL POLYNUCLEOTIDE PHOSPHATASE_KINASE"/>
    <property type="match status" value="1"/>
</dbReference>
<keyword evidence="2" id="KW-0479">Metal-binding</keyword>
<feature type="compositionally biased region" description="Polar residues" evidence="6">
    <location>
        <begin position="120"/>
        <end position="133"/>
    </location>
</feature>
<dbReference type="AlphaFoldDB" id="A0ABC8KRI0"/>
<evidence type="ECO:0000256" key="6">
    <source>
        <dbReference type="SAM" id="MobiDB-lite"/>
    </source>
</evidence>
<dbReference type="Gene3D" id="3.30.1740.10">
    <property type="entry name" value="Zinc finger, PARP-type"/>
    <property type="match status" value="1"/>
</dbReference>
<dbReference type="Pfam" id="PF08645">
    <property type="entry name" value="PNK3P"/>
    <property type="match status" value="1"/>
</dbReference>
<organism evidence="8 9">
    <name type="scientific">Eruca vesicaria subsp. sativa</name>
    <name type="common">Garden rocket</name>
    <name type="synonym">Eruca sativa</name>
    <dbReference type="NCBI Taxonomy" id="29727"/>
    <lineage>
        <taxon>Eukaryota</taxon>
        <taxon>Viridiplantae</taxon>
        <taxon>Streptophyta</taxon>
        <taxon>Embryophyta</taxon>
        <taxon>Tracheophyta</taxon>
        <taxon>Spermatophyta</taxon>
        <taxon>Magnoliopsida</taxon>
        <taxon>eudicotyledons</taxon>
        <taxon>Gunneridae</taxon>
        <taxon>Pentapetalae</taxon>
        <taxon>rosids</taxon>
        <taxon>malvids</taxon>
        <taxon>Brassicales</taxon>
        <taxon>Brassicaceae</taxon>
        <taxon>Brassiceae</taxon>
        <taxon>Eruca</taxon>
    </lineage>
</organism>
<dbReference type="Pfam" id="PF00645">
    <property type="entry name" value="zf-PARP"/>
    <property type="match status" value="1"/>
</dbReference>
<dbReference type="EMBL" id="CAKOAT010244043">
    <property type="protein sequence ID" value="CAH8358257.1"/>
    <property type="molecule type" value="Genomic_DNA"/>
</dbReference>
<dbReference type="Gene3D" id="3.40.50.1000">
    <property type="entry name" value="HAD superfamily/HAD-like"/>
    <property type="match status" value="1"/>
</dbReference>
<dbReference type="InterPro" id="IPR036957">
    <property type="entry name" value="Znf_PARP_sf"/>
</dbReference>
<dbReference type="InterPro" id="IPR023214">
    <property type="entry name" value="HAD_sf"/>
</dbReference>
<dbReference type="GO" id="GO:0005634">
    <property type="term" value="C:nucleus"/>
    <property type="evidence" value="ECO:0007669"/>
    <property type="project" value="UniProtKB-SubCell"/>
</dbReference>
<keyword evidence="5" id="KW-0539">Nucleus</keyword>